<evidence type="ECO:0000256" key="1">
    <source>
        <dbReference type="ARBA" id="ARBA00022490"/>
    </source>
</evidence>
<comment type="pathway">
    <text evidence="4">Cofactor biosynthesis; pyridoxine 5'-phosphate biosynthesis; pyridoxine 5'-phosphate from D-erythrose 4-phosphate: step 5/5.</text>
</comment>
<gene>
    <name evidence="4" type="primary">pdxJ</name>
    <name evidence="6" type="ORF">SAMN02745704_01394</name>
</gene>
<dbReference type="HAMAP" id="MF_00279">
    <property type="entry name" value="PdxJ"/>
    <property type="match status" value="1"/>
</dbReference>
<dbReference type="OrthoDB" id="9806590at2"/>
<reference evidence="6 7" key="1">
    <citation type="submission" date="2017-02" db="EMBL/GenBank/DDBJ databases">
        <authorList>
            <person name="Peterson S.W."/>
        </authorList>
    </citation>
    <scope>NUCLEOTIDE SEQUENCE [LARGE SCALE GENOMIC DNA]</scope>
    <source>
        <strain evidence="6 7">DSM 16080</strain>
    </source>
</reference>
<comment type="catalytic activity">
    <reaction evidence="4">
        <text>3-amino-2-oxopropyl phosphate + 1-deoxy-D-xylulose 5-phosphate = pyridoxine 5'-phosphate + phosphate + 2 H2O + H(+)</text>
        <dbReference type="Rhea" id="RHEA:15265"/>
        <dbReference type="ChEBI" id="CHEBI:15377"/>
        <dbReference type="ChEBI" id="CHEBI:15378"/>
        <dbReference type="ChEBI" id="CHEBI:43474"/>
        <dbReference type="ChEBI" id="CHEBI:57279"/>
        <dbReference type="ChEBI" id="CHEBI:57792"/>
        <dbReference type="ChEBI" id="CHEBI:58589"/>
        <dbReference type="EC" id="2.6.99.2"/>
    </reaction>
</comment>
<comment type="function">
    <text evidence="4">Catalyzes the complicated ring closure reaction between the two acyclic compounds 1-deoxy-D-xylulose-5-phosphate (DXP) and 3-amino-2-oxopropyl phosphate (1-amino-acetone-3-phosphate or AAP) to form pyridoxine 5'-phosphate (PNP) and inorganic phosphate.</text>
</comment>
<accession>A0A1T4WTQ5</accession>
<dbReference type="NCBIfam" id="NF003625">
    <property type="entry name" value="PRK05265.1-3"/>
    <property type="match status" value="1"/>
</dbReference>
<feature type="active site" description="Proton donor" evidence="4">
    <location>
        <position position="191"/>
    </location>
</feature>
<evidence type="ECO:0000256" key="3">
    <source>
        <dbReference type="ARBA" id="ARBA00023096"/>
    </source>
</evidence>
<dbReference type="InterPro" id="IPR004569">
    <property type="entry name" value="PyrdxlP_synth_PdxJ"/>
</dbReference>
<name>A0A1T4WTQ5_9BACT</name>
<feature type="active site" description="Proton acceptor" evidence="4">
    <location>
        <position position="43"/>
    </location>
</feature>
<comment type="subunit">
    <text evidence="4">Homooctamer; tetramer of dimers.</text>
</comment>
<dbReference type="UniPathway" id="UPA00244">
    <property type="reaction ID" value="UER00313"/>
</dbReference>
<dbReference type="InterPro" id="IPR013785">
    <property type="entry name" value="Aldolase_TIM"/>
</dbReference>
<feature type="binding site" evidence="4">
    <location>
        <position position="192"/>
    </location>
    <ligand>
        <name>3-amino-2-oxopropyl phosphate</name>
        <dbReference type="ChEBI" id="CHEBI:57279"/>
    </ligand>
</feature>
<dbReference type="PANTHER" id="PTHR30456">
    <property type="entry name" value="PYRIDOXINE 5'-PHOSPHATE SYNTHASE"/>
    <property type="match status" value="1"/>
</dbReference>
<feature type="active site" description="Proton acceptor" evidence="4">
    <location>
        <position position="70"/>
    </location>
</feature>
<sequence>MPVLCVNIDHVATLRNARMGIEPEPVTAAAMCELAGAHGIIVHLREDRRHIRDRDVRTLRETLNTRLHLEMAATKEMQGIALETKPEMVCLVPEKRQELTTEGGLNCIGREQELADFLAPLHEAGIRSSLFVDADPKQVAAAASIGAEFIEIHTGHYADAASHAEQQQELDAILRGIDMAQEAGLLVNLGHGLNYTNIQPFARVRGIQEYSIGHSIMARAIFSGLDQAVRDMANLVRTFTD</sequence>
<keyword evidence="7" id="KW-1185">Reference proteome</keyword>
<feature type="binding site" evidence="4">
    <location>
        <position position="7"/>
    </location>
    <ligand>
        <name>3-amino-2-oxopropyl phosphate</name>
        <dbReference type="ChEBI" id="CHEBI:57279"/>
    </ligand>
</feature>
<dbReference type="NCBIfam" id="NF003627">
    <property type="entry name" value="PRK05265.1-5"/>
    <property type="match status" value="1"/>
</dbReference>
<dbReference type="EMBL" id="FUYC01000004">
    <property type="protein sequence ID" value="SKA80742.1"/>
    <property type="molecule type" value="Genomic_DNA"/>
</dbReference>
<dbReference type="PANTHER" id="PTHR30456:SF0">
    <property type="entry name" value="PYRIDOXINE 5'-PHOSPHATE SYNTHASE"/>
    <property type="match status" value="1"/>
</dbReference>
<feature type="binding site" evidence="4">
    <location>
        <position position="50"/>
    </location>
    <ligand>
        <name>1-deoxy-D-xylulose 5-phosphate</name>
        <dbReference type="ChEBI" id="CHEBI:57792"/>
    </ligand>
</feature>
<feature type="binding site" evidence="4">
    <location>
        <position position="100"/>
    </location>
    <ligand>
        <name>1-deoxy-D-xylulose 5-phosphate</name>
        <dbReference type="ChEBI" id="CHEBI:57792"/>
    </ligand>
</feature>
<dbReference type="SUPFAM" id="SSF63892">
    <property type="entry name" value="Pyridoxine 5'-phosphate synthase"/>
    <property type="match status" value="1"/>
</dbReference>
<organism evidence="6 7">
    <name type="scientific">Paucidesulfovibrio gracilis DSM 16080</name>
    <dbReference type="NCBI Taxonomy" id="1121449"/>
    <lineage>
        <taxon>Bacteria</taxon>
        <taxon>Pseudomonadati</taxon>
        <taxon>Thermodesulfobacteriota</taxon>
        <taxon>Desulfovibrionia</taxon>
        <taxon>Desulfovibrionales</taxon>
        <taxon>Desulfovibrionaceae</taxon>
        <taxon>Paucidesulfovibrio</taxon>
    </lineage>
</organism>
<evidence type="ECO:0000256" key="2">
    <source>
        <dbReference type="ARBA" id="ARBA00022679"/>
    </source>
</evidence>
<evidence type="ECO:0000313" key="6">
    <source>
        <dbReference type="EMBL" id="SKA80742.1"/>
    </source>
</evidence>
<keyword evidence="2 4" id="KW-0808">Transferase</keyword>
<comment type="subcellular location">
    <subcellularLocation>
        <location evidence="4">Cytoplasm</location>
    </subcellularLocation>
</comment>
<dbReference type="NCBIfam" id="TIGR00559">
    <property type="entry name" value="pdxJ"/>
    <property type="match status" value="1"/>
</dbReference>
<dbReference type="Pfam" id="PF03740">
    <property type="entry name" value="PdxJ"/>
    <property type="match status" value="1"/>
</dbReference>
<dbReference type="EC" id="2.6.99.2" evidence="4 5"/>
<dbReference type="GO" id="GO:0033856">
    <property type="term" value="F:pyridoxine 5'-phosphate synthase activity"/>
    <property type="evidence" value="ECO:0007669"/>
    <property type="project" value="UniProtKB-UniRule"/>
</dbReference>
<keyword evidence="3 4" id="KW-0664">Pyridoxine biosynthesis</keyword>
<feature type="binding site" evidence="4">
    <location>
        <begin position="213"/>
        <end position="214"/>
    </location>
    <ligand>
        <name>3-amino-2-oxopropyl phosphate</name>
        <dbReference type="ChEBI" id="CHEBI:57279"/>
    </ligand>
</feature>
<dbReference type="STRING" id="1121449.SAMN02745704_01394"/>
<dbReference type="InterPro" id="IPR036130">
    <property type="entry name" value="Pyridoxine-5'_phos_synth"/>
</dbReference>
<dbReference type="Proteomes" id="UP000190027">
    <property type="component" value="Unassembled WGS sequence"/>
</dbReference>
<evidence type="ECO:0000313" key="7">
    <source>
        <dbReference type="Proteomes" id="UP000190027"/>
    </source>
</evidence>
<feature type="binding site" evidence="4">
    <location>
        <begin position="9"/>
        <end position="10"/>
    </location>
    <ligand>
        <name>1-deoxy-D-xylulose 5-phosphate</name>
        <dbReference type="ChEBI" id="CHEBI:57792"/>
    </ligand>
</feature>
<feature type="binding site" evidence="4">
    <location>
        <position position="18"/>
    </location>
    <ligand>
        <name>3-amino-2-oxopropyl phosphate</name>
        <dbReference type="ChEBI" id="CHEBI:57279"/>
    </ligand>
</feature>
<proteinExistence type="inferred from homology"/>
<comment type="similarity">
    <text evidence="4">Belongs to the PNP synthase family.</text>
</comment>
<protein>
    <recommendedName>
        <fullName evidence="4 5">Pyridoxine 5'-phosphate synthase</fullName>
        <shortName evidence="4">PNP synthase</shortName>
        <ecNumber evidence="4 5">2.6.99.2</ecNumber>
    </recommendedName>
</protein>
<dbReference type="GO" id="GO:0005829">
    <property type="term" value="C:cytosol"/>
    <property type="evidence" value="ECO:0007669"/>
    <property type="project" value="TreeGrafter"/>
</dbReference>
<feature type="binding site" evidence="4">
    <location>
        <position position="45"/>
    </location>
    <ligand>
        <name>1-deoxy-D-xylulose 5-phosphate</name>
        <dbReference type="ChEBI" id="CHEBI:57792"/>
    </ligand>
</feature>
<evidence type="ECO:0000256" key="4">
    <source>
        <dbReference type="HAMAP-Rule" id="MF_00279"/>
    </source>
</evidence>
<dbReference type="GO" id="GO:0008615">
    <property type="term" value="P:pyridoxine biosynthetic process"/>
    <property type="evidence" value="ECO:0007669"/>
    <property type="project" value="UniProtKB-UniRule"/>
</dbReference>
<dbReference type="Gene3D" id="3.20.20.70">
    <property type="entry name" value="Aldolase class I"/>
    <property type="match status" value="1"/>
</dbReference>
<dbReference type="CDD" id="cd00003">
    <property type="entry name" value="PNPsynthase"/>
    <property type="match status" value="1"/>
</dbReference>
<dbReference type="RefSeq" id="WP_078716963.1">
    <property type="nucleotide sequence ID" value="NZ_FUYC01000004.1"/>
</dbReference>
<evidence type="ECO:0000256" key="5">
    <source>
        <dbReference type="NCBIfam" id="TIGR00559"/>
    </source>
</evidence>
<keyword evidence="1 4" id="KW-0963">Cytoplasm</keyword>
<feature type="site" description="Transition state stabilizer" evidence="4">
    <location>
        <position position="151"/>
    </location>
</feature>
<dbReference type="AlphaFoldDB" id="A0A1T4WTQ5"/>